<proteinExistence type="predicted"/>
<organism evidence="2 3">
    <name type="scientific">Ficus carica</name>
    <name type="common">Common fig</name>
    <dbReference type="NCBI Taxonomy" id="3494"/>
    <lineage>
        <taxon>Eukaryota</taxon>
        <taxon>Viridiplantae</taxon>
        <taxon>Streptophyta</taxon>
        <taxon>Embryophyta</taxon>
        <taxon>Tracheophyta</taxon>
        <taxon>Spermatophyta</taxon>
        <taxon>Magnoliopsida</taxon>
        <taxon>eudicotyledons</taxon>
        <taxon>Gunneridae</taxon>
        <taxon>Pentapetalae</taxon>
        <taxon>rosids</taxon>
        <taxon>fabids</taxon>
        <taxon>Rosales</taxon>
        <taxon>Moraceae</taxon>
        <taxon>Ficeae</taxon>
        <taxon>Ficus</taxon>
    </lineage>
</organism>
<accession>A0AA88CKB3</accession>
<reference evidence="2" key="1">
    <citation type="submission" date="2023-07" db="EMBL/GenBank/DDBJ databases">
        <title>draft genome sequence of fig (Ficus carica).</title>
        <authorList>
            <person name="Takahashi T."/>
            <person name="Nishimura K."/>
        </authorList>
    </citation>
    <scope>NUCLEOTIDE SEQUENCE</scope>
</reference>
<gene>
    <name evidence="2" type="ORF">TIFTF001_045406</name>
</gene>
<evidence type="ECO:0000313" key="3">
    <source>
        <dbReference type="Proteomes" id="UP001187192"/>
    </source>
</evidence>
<protein>
    <submittedName>
        <fullName evidence="2">Uncharacterized protein</fullName>
    </submittedName>
</protein>
<dbReference type="AlphaFoldDB" id="A0AA88CKB3"/>
<evidence type="ECO:0000256" key="1">
    <source>
        <dbReference type="SAM" id="MobiDB-lite"/>
    </source>
</evidence>
<feature type="region of interest" description="Disordered" evidence="1">
    <location>
        <begin position="110"/>
        <end position="133"/>
    </location>
</feature>
<comment type="caution">
    <text evidence="2">The sequence shown here is derived from an EMBL/GenBank/DDBJ whole genome shotgun (WGS) entry which is preliminary data.</text>
</comment>
<feature type="compositionally biased region" description="Polar residues" evidence="1">
    <location>
        <begin position="123"/>
        <end position="133"/>
    </location>
</feature>
<dbReference type="EMBL" id="BTGU01003951">
    <property type="protein sequence ID" value="GMN20935.1"/>
    <property type="molecule type" value="Genomic_DNA"/>
</dbReference>
<evidence type="ECO:0000313" key="2">
    <source>
        <dbReference type="EMBL" id="GMN20935.1"/>
    </source>
</evidence>
<keyword evidence="3" id="KW-1185">Reference proteome</keyword>
<name>A0AA88CKB3_FICCA</name>
<sequence length="164" mass="18386">MDFAVLSQLKKKRLYQVTEIIELLEPSVVFFAGLDSINYIRRGDRENGGKSGERGRRGREEGNWVIRRREGWVLELAEERVDVTICSDHKVLPPTAPGDPRTRTRLCSEHLTSGSVSGADRSSPGSRSTYHLASDTSPVAIPICYRRRPPTPAAHHITTRCHPL</sequence>
<dbReference type="Proteomes" id="UP001187192">
    <property type="component" value="Unassembled WGS sequence"/>
</dbReference>